<organism evidence="7 8">
    <name type="scientific">Cohnella boryungensis</name>
    <dbReference type="NCBI Taxonomy" id="768479"/>
    <lineage>
        <taxon>Bacteria</taxon>
        <taxon>Bacillati</taxon>
        <taxon>Bacillota</taxon>
        <taxon>Bacilli</taxon>
        <taxon>Bacillales</taxon>
        <taxon>Paenibacillaceae</taxon>
        <taxon>Cohnella</taxon>
    </lineage>
</organism>
<keyword evidence="3" id="KW-0479">Metal-binding</keyword>
<dbReference type="PANTHER" id="PTHR43350:SF19">
    <property type="entry name" value="D-GULOSIDE 3-DEHYDROGENASE"/>
    <property type="match status" value="1"/>
</dbReference>
<dbReference type="InterPro" id="IPR013149">
    <property type="entry name" value="ADH-like_C"/>
</dbReference>
<dbReference type="Pfam" id="PF00107">
    <property type="entry name" value="ADH_zinc_N"/>
    <property type="match status" value="1"/>
</dbReference>
<dbReference type="InterPro" id="IPR000683">
    <property type="entry name" value="Gfo/Idh/MocA-like_OxRdtase_N"/>
</dbReference>
<dbReference type="InterPro" id="IPR036291">
    <property type="entry name" value="NAD(P)-bd_dom_sf"/>
</dbReference>
<dbReference type="InterPro" id="IPR020843">
    <property type="entry name" value="ER"/>
</dbReference>
<evidence type="ECO:0000256" key="4">
    <source>
        <dbReference type="ARBA" id="ARBA00022833"/>
    </source>
</evidence>
<dbReference type="SUPFAM" id="SSF50129">
    <property type="entry name" value="GroES-like"/>
    <property type="match status" value="1"/>
</dbReference>
<sequence>MKQVIIRGGTTVVEEVPAPVIESGRLLVQVNHSCISIGTEMSGVRNSGLPLWKRAMQQPEQVKKVLQMIKDQGLGRTRSLVKGKLAAGNATGYSASGIVLEVGDGIQDIKPGDRVACAGAECAHHAEVISVPRNLSVKIPDSVEFSEASMVTLGAIALQGVRRASPTIGETFVVIGLGILGQIAVQILKANGCKVIGVDLDPKRVALAEKMGLDLGVYPDKGNDISTVFMETGGYGADGVIITAATPSNAVVSNAFQMCRKKGRVVLVGDVGLNLNRADFYQKELDFFISSSYGPGRYDYKYEEKGMEYPIGYVRWTENRNMGEIIRLIQSGKLQIKPLIHKTYPIDEAPAAYNELKNSADKPLMVLLSYPERKDVDKVRIVQNPLALPSHKQQIKVAIAGAGGFAKGMHLPNLQKLSSTYHLQSIMSRTGHNSIATSKQFGAMYATTDYKEILADSEVDLVLITTRHNLHASMALEALKAGKHVLVEKPLVLSQTELSQIEDYFRGNSEKRLPILMTGYNRRFSPHMQRVKQMLSRRTNPFIMNYRMNAGYIPLDHWVHTEEGGGRNLGEACHIYDLFVYLADSKPIKIHAHSIQPRTDYYAKTDNFVTVVTFEDGSVATLTYTALGNKEYAKEQMDLFVDGQVIVLDDYRTLKAVGTKQKGIEGKLINKGQLEELQALANSITSGGEWPIPLWQQLEVSRISLEVERQIKL</sequence>
<dbReference type="PANTHER" id="PTHR43350">
    <property type="entry name" value="NAD-DEPENDENT ALCOHOL DEHYDROGENASE"/>
    <property type="match status" value="1"/>
</dbReference>
<dbReference type="Pfam" id="PF01408">
    <property type="entry name" value="GFO_IDH_MocA"/>
    <property type="match status" value="1"/>
</dbReference>
<dbReference type="CDD" id="cd08255">
    <property type="entry name" value="2-desacetyl-2-hydroxyethyl_bacteriochlorophyllide_like"/>
    <property type="match status" value="1"/>
</dbReference>
<dbReference type="SUPFAM" id="SSF55347">
    <property type="entry name" value="Glyceraldehyde-3-phosphate dehydrogenase-like, C-terminal domain"/>
    <property type="match status" value="1"/>
</dbReference>
<dbReference type="InterPro" id="IPR011032">
    <property type="entry name" value="GroES-like_sf"/>
</dbReference>
<dbReference type="Gene3D" id="3.30.360.10">
    <property type="entry name" value="Dihydrodipicolinate Reductase, domain 2"/>
    <property type="match status" value="1"/>
</dbReference>
<feature type="domain" description="Enoyl reductase (ER)" evidence="6">
    <location>
        <begin position="43"/>
        <end position="367"/>
    </location>
</feature>
<comment type="caution">
    <text evidence="7">The sequence shown here is derived from an EMBL/GenBank/DDBJ whole genome shotgun (WGS) entry which is preliminary data.</text>
</comment>
<dbReference type="Proteomes" id="UP001595755">
    <property type="component" value="Unassembled WGS sequence"/>
</dbReference>
<dbReference type="Gene3D" id="3.40.50.720">
    <property type="entry name" value="NAD(P)-binding Rossmann-like Domain"/>
    <property type="match status" value="2"/>
</dbReference>
<evidence type="ECO:0000256" key="3">
    <source>
        <dbReference type="ARBA" id="ARBA00022723"/>
    </source>
</evidence>
<dbReference type="SMART" id="SM00829">
    <property type="entry name" value="PKS_ER"/>
    <property type="match status" value="1"/>
</dbReference>
<evidence type="ECO:0000256" key="2">
    <source>
        <dbReference type="ARBA" id="ARBA00008072"/>
    </source>
</evidence>
<keyword evidence="8" id="KW-1185">Reference proteome</keyword>
<evidence type="ECO:0000313" key="8">
    <source>
        <dbReference type="Proteomes" id="UP001595755"/>
    </source>
</evidence>
<evidence type="ECO:0000313" key="7">
    <source>
        <dbReference type="EMBL" id="MFC4303470.1"/>
    </source>
</evidence>
<keyword evidence="5" id="KW-0560">Oxidoreductase</keyword>
<dbReference type="RefSeq" id="WP_204602810.1">
    <property type="nucleotide sequence ID" value="NZ_JBHSED010000013.1"/>
</dbReference>
<dbReference type="Gene3D" id="3.90.180.10">
    <property type="entry name" value="Medium-chain alcohol dehydrogenases, catalytic domain"/>
    <property type="match status" value="2"/>
</dbReference>
<evidence type="ECO:0000256" key="1">
    <source>
        <dbReference type="ARBA" id="ARBA00001947"/>
    </source>
</evidence>
<proteinExistence type="inferred from homology"/>
<accession>A0ABV8S8L9</accession>
<evidence type="ECO:0000259" key="6">
    <source>
        <dbReference type="SMART" id="SM00829"/>
    </source>
</evidence>
<comment type="similarity">
    <text evidence="2">Belongs to the zinc-containing alcohol dehydrogenase family.</text>
</comment>
<comment type="cofactor">
    <cofactor evidence="1">
        <name>Zn(2+)</name>
        <dbReference type="ChEBI" id="CHEBI:29105"/>
    </cofactor>
</comment>
<dbReference type="EMBL" id="JBHSED010000013">
    <property type="protein sequence ID" value="MFC4303470.1"/>
    <property type="molecule type" value="Genomic_DNA"/>
</dbReference>
<evidence type="ECO:0000256" key="5">
    <source>
        <dbReference type="ARBA" id="ARBA00023002"/>
    </source>
</evidence>
<dbReference type="SUPFAM" id="SSF51735">
    <property type="entry name" value="NAD(P)-binding Rossmann-fold domains"/>
    <property type="match status" value="2"/>
</dbReference>
<reference evidence="8" key="1">
    <citation type="journal article" date="2019" name="Int. J. Syst. Evol. Microbiol.">
        <title>The Global Catalogue of Microorganisms (GCM) 10K type strain sequencing project: providing services to taxonomists for standard genome sequencing and annotation.</title>
        <authorList>
            <consortium name="The Broad Institute Genomics Platform"/>
            <consortium name="The Broad Institute Genome Sequencing Center for Infectious Disease"/>
            <person name="Wu L."/>
            <person name="Ma J."/>
        </authorList>
    </citation>
    <scope>NUCLEOTIDE SEQUENCE [LARGE SCALE GENOMIC DNA]</scope>
    <source>
        <strain evidence="8">CGMCC 4.1641</strain>
    </source>
</reference>
<name>A0ABV8S8L9_9BACL</name>
<keyword evidence="4" id="KW-0862">Zinc</keyword>
<protein>
    <submittedName>
        <fullName evidence="7">Bi-domain-containing oxidoreductase</fullName>
    </submittedName>
</protein>
<gene>
    <name evidence="7" type="ORF">ACFO1S_08395</name>
</gene>